<keyword evidence="5" id="KW-0472">Membrane</keyword>
<protein>
    <recommendedName>
        <fullName evidence="8">Alpha-amylase</fullName>
    </recommendedName>
</protein>
<feature type="transmembrane region" description="Helical" evidence="5">
    <location>
        <begin position="905"/>
        <end position="925"/>
    </location>
</feature>
<comment type="similarity">
    <text evidence="1">Belongs to the serine-aspartate repeat-containing protein (SDr) family.</text>
</comment>
<feature type="region of interest" description="Disordered" evidence="4">
    <location>
        <begin position="871"/>
        <end position="893"/>
    </location>
</feature>
<evidence type="ECO:0000313" key="6">
    <source>
        <dbReference type="EMBL" id="GGM99541.1"/>
    </source>
</evidence>
<accession>A0ABQ2I3L1</accession>
<dbReference type="SUPFAM" id="SSF49478">
    <property type="entry name" value="Cna protein B-type domain"/>
    <property type="match status" value="1"/>
</dbReference>
<dbReference type="SUPFAM" id="SSF49464">
    <property type="entry name" value="Carboxypeptidase regulatory domain-like"/>
    <property type="match status" value="1"/>
</dbReference>
<proteinExistence type="inferred from homology"/>
<dbReference type="Proteomes" id="UP000597656">
    <property type="component" value="Unassembled WGS sequence"/>
</dbReference>
<keyword evidence="2" id="KW-0964">Secreted</keyword>
<organism evidence="6 7">
    <name type="scientific">Lentzea pudingi</name>
    <dbReference type="NCBI Taxonomy" id="1789439"/>
    <lineage>
        <taxon>Bacteria</taxon>
        <taxon>Bacillati</taxon>
        <taxon>Actinomycetota</taxon>
        <taxon>Actinomycetes</taxon>
        <taxon>Pseudonocardiales</taxon>
        <taxon>Pseudonocardiaceae</taxon>
        <taxon>Lentzea</taxon>
    </lineage>
</organism>
<evidence type="ECO:0000256" key="4">
    <source>
        <dbReference type="SAM" id="MobiDB-lite"/>
    </source>
</evidence>
<dbReference type="InterPro" id="IPR013783">
    <property type="entry name" value="Ig-like_fold"/>
</dbReference>
<keyword evidence="5" id="KW-0812">Transmembrane</keyword>
<keyword evidence="3" id="KW-0732">Signal</keyword>
<keyword evidence="5" id="KW-1133">Transmembrane helix</keyword>
<evidence type="ECO:0000256" key="3">
    <source>
        <dbReference type="ARBA" id="ARBA00022729"/>
    </source>
</evidence>
<dbReference type="EMBL" id="BMNC01000005">
    <property type="protein sequence ID" value="GGM99541.1"/>
    <property type="molecule type" value="Genomic_DNA"/>
</dbReference>
<dbReference type="SUPFAM" id="SSF117074">
    <property type="entry name" value="Hypothetical protein PA1324"/>
    <property type="match status" value="2"/>
</dbReference>
<dbReference type="InterPro" id="IPR008969">
    <property type="entry name" value="CarboxyPept-like_regulatory"/>
</dbReference>
<dbReference type="Gene3D" id="2.60.40.10">
    <property type="entry name" value="Immunoglobulins"/>
    <property type="match status" value="2"/>
</dbReference>
<gene>
    <name evidence="6" type="ORF">GCM10011609_42330</name>
</gene>
<keyword evidence="7" id="KW-1185">Reference proteome</keyword>
<evidence type="ECO:0000313" key="7">
    <source>
        <dbReference type="Proteomes" id="UP000597656"/>
    </source>
</evidence>
<evidence type="ECO:0008006" key="8">
    <source>
        <dbReference type="Google" id="ProtNLM"/>
    </source>
</evidence>
<evidence type="ECO:0000256" key="5">
    <source>
        <dbReference type="SAM" id="Phobius"/>
    </source>
</evidence>
<dbReference type="PANTHER" id="PTHR36108">
    <property type="entry name" value="COLOSSIN-B-RELATED"/>
    <property type="match status" value="1"/>
</dbReference>
<name>A0ABQ2I3L1_9PSEU</name>
<comment type="caution">
    <text evidence="6">The sequence shown here is derived from an EMBL/GenBank/DDBJ whole genome shotgun (WGS) entry which is preliminary data.</text>
</comment>
<evidence type="ECO:0000256" key="1">
    <source>
        <dbReference type="ARBA" id="ARBA00007257"/>
    </source>
</evidence>
<evidence type="ECO:0000256" key="2">
    <source>
        <dbReference type="ARBA" id="ARBA00022525"/>
    </source>
</evidence>
<reference evidence="7" key="1">
    <citation type="journal article" date="2019" name="Int. J. Syst. Evol. Microbiol.">
        <title>The Global Catalogue of Microorganisms (GCM) 10K type strain sequencing project: providing services to taxonomists for standard genome sequencing and annotation.</title>
        <authorList>
            <consortium name="The Broad Institute Genomics Platform"/>
            <consortium name="The Broad Institute Genome Sequencing Center for Infectious Disease"/>
            <person name="Wu L."/>
            <person name="Ma J."/>
        </authorList>
    </citation>
    <scope>NUCLEOTIDE SEQUENCE [LARGE SCALE GENOMIC DNA]</scope>
    <source>
        <strain evidence="7">CGMCC 4.7319</strain>
    </source>
</reference>
<dbReference type="PANTHER" id="PTHR36108:SF13">
    <property type="entry name" value="COLOSSIN-B-RELATED"/>
    <property type="match status" value="1"/>
</dbReference>
<sequence length="931" mass="98414">MRVTPDKAEFEPGEDIGLHITVTNKGRTTAPNVRFGHGMQLAWLSKGADDLGSRPTLGPGQSKRFRVVLRPTSPSSSAVSFQFRATVDGIGDPTPGDNGTNLSIKVRQLQGKVTGVVYADKNANGAFDDGEGLPSTWIDTRGGVPNGSRTGLTDANGAFTMWSVPAGTHKVWSIGWDGKFVPQHGFADFVVKHGEETRIVVPVVAPVGTSLSASVAFDKESYTPSEPVGIDITLSNSSQQPINGVVAVCSSYSAENLTSENWGALAPNGAGVTVPAGGTTKIRVTDSVPKGLRFTSFYASCRFGNAGANDTGYASAPTAYGRVHGVFGRISGKVVDASTGQPVRNTSVGVLDALTRRPVKDVRTWEDGTLSVWDVPVGRVVLVVAGKWAPGGGEEFTADIAPDTSVTADLRVVPSDVEVPEFAKHQPDFTVTTKFDKDSYDIAEPIRMHVTVKNVGTGYKSDVSLTTEWVSGSSELEFDKSQFGEFADGKQVGLWPGESREFTVVGRAPSYLRDNNKVTLNLKTMSWEDRNSANDIAWGNATITFLDGDAVVVLYGDRNGNGTRDAGEELTDTTVTVSGGSNPNIWKDGKTDASGRARFPGLPVGVFQVWAYYKDGWVRHERAELTVSANSESVFEVGAVRPISDKLPASIRFAKRVYAPGERYEATITITNNTGADLPAVKAFCSGAGEAGEIYNWEDAGWGPLAGNGAGVAVPNGQTRTFQVSGPQPEESARIGYATVGCNIAPDTSDPGAANARDEFRVPGQRADAVGLLVKDGPSVEDLPVPGTTLVLVDNVSKKVVARTITAEDGRFKFSNLPVGRYDVVVPGPFQVEYRRMNPYFHVRIGGETREQVLWLVDGPEVEDPGYPLPKDQAPSIITPPAPAAGAGGSTGGSADALAKTGASVLGLGLLGALLVLFGFGASVIGRRRTA</sequence>